<evidence type="ECO:0000256" key="4">
    <source>
        <dbReference type="ARBA" id="ARBA00023136"/>
    </source>
</evidence>
<accession>A0A074WHW0</accession>
<evidence type="ECO:0000313" key="8">
    <source>
        <dbReference type="Proteomes" id="UP000027730"/>
    </source>
</evidence>
<comment type="subcellular location">
    <subcellularLocation>
        <location evidence="1">Membrane</location>
        <topology evidence="1">Multi-pass membrane protein</topology>
    </subcellularLocation>
</comment>
<dbReference type="GO" id="GO:0022857">
    <property type="term" value="F:transmembrane transporter activity"/>
    <property type="evidence" value="ECO:0007669"/>
    <property type="project" value="InterPro"/>
</dbReference>
<dbReference type="InterPro" id="IPR020846">
    <property type="entry name" value="MFS_dom"/>
</dbReference>
<proteinExistence type="predicted"/>
<dbReference type="PANTHER" id="PTHR23501">
    <property type="entry name" value="MAJOR FACILITATOR SUPERFAMILY"/>
    <property type="match status" value="1"/>
</dbReference>
<feature type="domain" description="Major facilitator superfamily (MFS) profile" evidence="6">
    <location>
        <begin position="1"/>
        <end position="349"/>
    </location>
</feature>
<keyword evidence="8" id="KW-1185">Reference proteome</keyword>
<organism evidence="7 8">
    <name type="scientific">Aureobasidium namibiae CBS 147.97</name>
    <dbReference type="NCBI Taxonomy" id="1043004"/>
    <lineage>
        <taxon>Eukaryota</taxon>
        <taxon>Fungi</taxon>
        <taxon>Dikarya</taxon>
        <taxon>Ascomycota</taxon>
        <taxon>Pezizomycotina</taxon>
        <taxon>Dothideomycetes</taxon>
        <taxon>Dothideomycetidae</taxon>
        <taxon>Dothideales</taxon>
        <taxon>Saccotheciaceae</taxon>
        <taxon>Aureobasidium</taxon>
    </lineage>
</organism>
<sequence length="444" mass="47827">MVSIQASAQLQESPLAYAIASEILPRRWRPGAQAILSAASAAGALFTLLVGAKIAGSSLDGWRTFYYILGGLDIVAALVFIFAYNAPPLPLQASLSTRQKFARLDWIGYAFFVPGLVLLLMGLIWSKNPYPWTDSHVLAPFIVGLVLLILFALYEWKCKKDDVIHHDLFNPSVFFSVSVYYVFEMSVIYDENSYIAAVRFAVAFLISVPGAVCVAFYVSRSRKLKTPSVIGFVFFTVFLILMATARVSDGTAMWGYSVFIGLGIGSVLTTLVTAIQLSAPPKLIAVSSGLTLAIRSFGGAVGLAIYTSIFDAQLSSELPQKIASATIPLGLSQTSVGLLIKALAQNDQAALMKIPGITSAIIDAAVSALKQAYLVSFRYIWIAAAAFSLLAIIVLSKKAQGQGQGQGEVAKLIRLDTVNAHAAVQHKEEVPCRAETWNTVNRES</sequence>
<feature type="transmembrane region" description="Helical" evidence="5">
    <location>
        <begin position="34"/>
        <end position="52"/>
    </location>
</feature>
<dbReference type="RefSeq" id="XP_013426742.1">
    <property type="nucleotide sequence ID" value="XM_013571288.1"/>
</dbReference>
<dbReference type="Pfam" id="PF07690">
    <property type="entry name" value="MFS_1"/>
    <property type="match status" value="1"/>
</dbReference>
<feature type="transmembrane region" description="Helical" evidence="5">
    <location>
        <begin position="194"/>
        <end position="217"/>
    </location>
</feature>
<dbReference type="GO" id="GO:0005886">
    <property type="term" value="C:plasma membrane"/>
    <property type="evidence" value="ECO:0007669"/>
    <property type="project" value="TreeGrafter"/>
</dbReference>
<dbReference type="GeneID" id="25413733"/>
<protein>
    <submittedName>
        <fullName evidence="7">MFS general substrate transporter</fullName>
    </submittedName>
</protein>
<keyword evidence="4 5" id="KW-0472">Membrane</keyword>
<dbReference type="InterPro" id="IPR036259">
    <property type="entry name" value="MFS_trans_sf"/>
</dbReference>
<evidence type="ECO:0000256" key="1">
    <source>
        <dbReference type="ARBA" id="ARBA00004141"/>
    </source>
</evidence>
<dbReference type="PANTHER" id="PTHR23501:SF195">
    <property type="entry name" value="PEP5"/>
    <property type="match status" value="1"/>
</dbReference>
<feature type="transmembrane region" description="Helical" evidence="5">
    <location>
        <begin position="137"/>
        <end position="156"/>
    </location>
</feature>
<feature type="transmembrane region" description="Helical" evidence="5">
    <location>
        <begin position="379"/>
        <end position="396"/>
    </location>
</feature>
<evidence type="ECO:0000256" key="5">
    <source>
        <dbReference type="SAM" id="Phobius"/>
    </source>
</evidence>
<dbReference type="PROSITE" id="PS50850">
    <property type="entry name" value="MFS"/>
    <property type="match status" value="1"/>
</dbReference>
<name>A0A074WHW0_9PEZI</name>
<evidence type="ECO:0000256" key="3">
    <source>
        <dbReference type="ARBA" id="ARBA00022989"/>
    </source>
</evidence>
<feature type="transmembrane region" description="Helical" evidence="5">
    <location>
        <begin position="168"/>
        <end position="188"/>
    </location>
</feature>
<dbReference type="InterPro" id="IPR011701">
    <property type="entry name" value="MFS"/>
</dbReference>
<dbReference type="AlphaFoldDB" id="A0A074WHW0"/>
<feature type="transmembrane region" description="Helical" evidence="5">
    <location>
        <begin position="289"/>
        <end position="310"/>
    </location>
</feature>
<feature type="transmembrane region" description="Helical" evidence="5">
    <location>
        <begin position="64"/>
        <end position="85"/>
    </location>
</feature>
<dbReference type="Gene3D" id="1.20.1250.20">
    <property type="entry name" value="MFS general substrate transporter like domains"/>
    <property type="match status" value="1"/>
</dbReference>
<dbReference type="Proteomes" id="UP000027730">
    <property type="component" value="Unassembled WGS sequence"/>
</dbReference>
<keyword evidence="3 5" id="KW-1133">Transmembrane helix</keyword>
<reference evidence="7 8" key="1">
    <citation type="journal article" date="2014" name="BMC Genomics">
        <title>Genome sequencing of four Aureobasidium pullulans varieties: biotechnological potential, stress tolerance, and description of new species.</title>
        <authorList>
            <person name="Gostin Ar C."/>
            <person name="Ohm R.A."/>
            <person name="Kogej T."/>
            <person name="Sonjak S."/>
            <person name="Turk M."/>
            <person name="Zajc J."/>
            <person name="Zalar P."/>
            <person name="Grube M."/>
            <person name="Sun H."/>
            <person name="Han J."/>
            <person name="Sharma A."/>
            <person name="Chiniquy J."/>
            <person name="Ngan C.Y."/>
            <person name="Lipzen A."/>
            <person name="Barry K."/>
            <person name="Grigoriev I.V."/>
            <person name="Gunde-Cimerman N."/>
        </authorList>
    </citation>
    <scope>NUCLEOTIDE SEQUENCE [LARGE SCALE GENOMIC DNA]</scope>
    <source>
        <strain evidence="7 8">CBS 147.97</strain>
    </source>
</reference>
<dbReference type="EMBL" id="KL584711">
    <property type="protein sequence ID" value="KEQ72685.1"/>
    <property type="molecule type" value="Genomic_DNA"/>
</dbReference>
<dbReference type="SUPFAM" id="SSF103473">
    <property type="entry name" value="MFS general substrate transporter"/>
    <property type="match status" value="1"/>
</dbReference>
<feature type="transmembrane region" description="Helical" evidence="5">
    <location>
        <begin position="106"/>
        <end position="125"/>
    </location>
</feature>
<keyword evidence="2 5" id="KW-0812">Transmembrane</keyword>
<dbReference type="OrthoDB" id="2587356at2759"/>
<dbReference type="HOGENOM" id="CLU_000960_25_1_1"/>
<feature type="transmembrane region" description="Helical" evidence="5">
    <location>
        <begin position="253"/>
        <end position="277"/>
    </location>
</feature>
<feature type="transmembrane region" description="Helical" evidence="5">
    <location>
        <begin position="229"/>
        <end position="247"/>
    </location>
</feature>
<evidence type="ECO:0000259" key="6">
    <source>
        <dbReference type="PROSITE" id="PS50850"/>
    </source>
</evidence>
<gene>
    <name evidence="7" type="ORF">M436DRAFT_64669</name>
</gene>
<evidence type="ECO:0000313" key="7">
    <source>
        <dbReference type="EMBL" id="KEQ72685.1"/>
    </source>
</evidence>
<evidence type="ECO:0000256" key="2">
    <source>
        <dbReference type="ARBA" id="ARBA00022692"/>
    </source>
</evidence>